<evidence type="ECO:0000256" key="1">
    <source>
        <dbReference type="SAM" id="SignalP"/>
    </source>
</evidence>
<keyword evidence="1" id="KW-0732">Signal</keyword>
<feature type="chain" id="PRO_5012768322" evidence="1">
    <location>
        <begin position="16"/>
        <end position="33"/>
    </location>
</feature>
<reference evidence="2 3" key="1">
    <citation type="journal article" date="2013" name="PLoS Genet.">
        <title>The genome and development-dependent transcriptomes of Pyronema confluens: a window into fungal evolution.</title>
        <authorList>
            <person name="Traeger S."/>
            <person name="Altegoer F."/>
            <person name="Freitag M."/>
            <person name="Gabaldon T."/>
            <person name="Kempken F."/>
            <person name="Kumar A."/>
            <person name="Marcet-Houben M."/>
            <person name="Poggeler S."/>
            <person name="Stajich J.E."/>
            <person name="Nowrousian M."/>
        </authorList>
    </citation>
    <scope>NUCLEOTIDE SEQUENCE [LARGE SCALE GENOMIC DNA]</scope>
    <source>
        <strain evidence="3">CBS 100304</strain>
        <tissue evidence="2">Vegetative mycelium</tissue>
    </source>
</reference>
<feature type="signal peptide" evidence="1">
    <location>
        <begin position="1"/>
        <end position="15"/>
    </location>
</feature>
<accession>U4LAF8</accession>
<protein>
    <submittedName>
        <fullName evidence="2">Uncharacterized protein</fullName>
    </submittedName>
</protein>
<sequence length="33" mass="3577">MTVLILFFELGSAASSKMEGQRLSDSVTLADRC</sequence>
<organism evidence="2 3">
    <name type="scientific">Pyronema omphalodes (strain CBS 100304)</name>
    <name type="common">Pyronema confluens</name>
    <dbReference type="NCBI Taxonomy" id="1076935"/>
    <lineage>
        <taxon>Eukaryota</taxon>
        <taxon>Fungi</taxon>
        <taxon>Dikarya</taxon>
        <taxon>Ascomycota</taxon>
        <taxon>Pezizomycotina</taxon>
        <taxon>Pezizomycetes</taxon>
        <taxon>Pezizales</taxon>
        <taxon>Pyronemataceae</taxon>
        <taxon>Pyronema</taxon>
    </lineage>
</organism>
<dbReference type="EMBL" id="HF935336">
    <property type="protein sequence ID" value="CCX07144.1"/>
    <property type="molecule type" value="Genomic_DNA"/>
</dbReference>
<dbReference type="Proteomes" id="UP000018144">
    <property type="component" value="Unassembled WGS sequence"/>
</dbReference>
<dbReference type="AlphaFoldDB" id="U4LAF8"/>
<proteinExistence type="predicted"/>
<keyword evidence="3" id="KW-1185">Reference proteome</keyword>
<evidence type="ECO:0000313" key="2">
    <source>
        <dbReference type="EMBL" id="CCX07144.1"/>
    </source>
</evidence>
<gene>
    <name evidence="2" type="ORF">PCON_06731</name>
</gene>
<name>U4LAF8_PYROM</name>
<evidence type="ECO:0000313" key="3">
    <source>
        <dbReference type="Proteomes" id="UP000018144"/>
    </source>
</evidence>